<dbReference type="Proteomes" id="UP000521943">
    <property type="component" value="Unassembled WGS sequence"/>
</dbReference>
<evidence type="ECO:0000313" key="2">
    <source>
        <dbReference type="EMBL" id="KAF6746442.1"/>
    </source>
</evidence>
<sequence length="239" mass="26863">MRQTSAQEHGPNVPRSSQTTQGTSPEDVRPSVSWRELRVRLLRDAEGEREGGVKAVNEDEDELYVRGRGKWSGSGRGERGRAWRRRRVQIFSCAWSDPTFLSHFRSSLVVIPHMSSGVLEGSLQVQDGTCTLTLGRSQCLGIEQRVADNNIWNSGTVMFNHIAAQPQGHPLADKATRLDTDPEQIDLWHANPKTNRGPRNANRNELNSPHETGSPKLTIGRAHRNETRRTNDPPKRRPL</sequence>
<gene>
    <name evidence="2" type="ORF">DFP72DRAFT_855330</name>
</gene>
<feature type="compositionally biased region" description="Basic and acidic residues" evidence="1">
    <location>
        <begin position="223"/>
        <end position="239"/>
    </location>
</feature>
<accession>A0A8H6HHT8</accession>
<feature type="region of interest" description="Disordered" evidence="1">
    <location>
        <begin position="1"/>
        <end position="31"/>
    </location>
</feature>
<comment type="caution">
    <text evidence="2">The sequence shown here is derived from an EMBL/GenBank/DDBJ whole genome shotgun (WGS) entry which is preliminary data.</text>
</comment>
<protein>
    <submittedName>
        <fullName evidence="2">Uncharacterized protein</fullName>
    </submittedName>
</protein>
<evidence type="ECO:0000313" key="3">
    <source>
        <dbReference type="Proteomes" id="UP000521943"/>
    </source>
</evidence>
<feature type="compositionally biased region" description="Polar residues" evidence="1">
    <location>
        <begin position="14"/>
        <end position="24"/>
    </location>
</feature>
<dbReference type="EMBL" id="JACGCI010000092">
    <property type="protein sequence ID" value="KAF6746442.1"/>
    <property type="molecule type" value="Genomic_DNA"/>
</dbReference>
<evidence type="ECO:0000256" key="1">
    <source>
        <dbReference type="SAM" id="MobiDB-lite"/>
    </source>
</evidence>
<organism evidence="2 3">
    <name type="scientific">Ephemerocybe angulata</name>
    <dbReference type="NCBI Taxonomy" id="980116"/>
    <lineage>
        <taxon>Eukaryota</taxon>
        <taxon>Fungi</taxon>
        <taxon>Dikarya</taxon>
        <taxon>Basidiomycota</taxon>
        <taxon>Agaricomycotina</taxon>
        <taxon>Agaricomycetes</taxon>
        <taxon>Agaricomycetidae</taxon>
        <taxon>Agaricales</taxon>
        <taxon>Agaricineae</taxon>
        <taxon>Psathyrellaceae</taxon>
        <taxon>Ephemerocybe</taxon>
    </lineage>
</organism>
<keyword evidence="3" id="KW-1185">Reference proteome</keyword>
<reference evidence="2 3" key="1">
    <citation type="submission" date="2020-07" db="EMBL/GenBank/DDBJ databases">
        <title>Comparative genomics of pyrophilous fungi reveals a link between fire events and developmental genes.</title>
        <authorList>
            <consortium name="DOE Joint Genome Institute"/>
            <person name="Steindorff A.S."/>
            <person name="Carver A."/>
            <person name="Calhoun S."/>
            <person name="Stillman K."/>
            <person name="Liu H."/>
            <person name="Lipzen A."/>
            <person name="Pangilinan J."/>
            <person name="Labutti K."/>
            <person name="Bruns T.D."/>
            <person name="Grigoriev I.V."/>
        </authorList>
    </citation>
    <scope>NUCLEOTIDE SEQUENCE [LARGE SCALE GENOMIC DNA]</scope>
    <source>
        <strain evidence="2 3">CBS 144469</strain>
    </source>
</reference>
<proteinExistence type="predicted"/>
<feature type="region of interest" description="Disordered" evidence="1">
    <location>
        <begin position="188"/>
        <end position="239"/>
    </location>
</feature>
<dbReference type="AlphaFoldDB" id="A0A8H6HHT8"/>
<name>A0A8H6HHT8_9AGAR</name>
<feature type="compositionally biased region" description="Polar residues" evidence="1">
    <location>
        <begin position="201"/>
        <end position="211"/>
    </location>
</feature>